<feature type="binding site" evidence="5">
    <location>
        <position position="206"/>
    </location>
    <ligand>
        <name>chlorophyll a</name>
        <dbReference type="ChEBI" id="CHEBI:58416"/>
        <label>1</label>
    </ligand>
</feature>
<organism evidence="8">
    <name type="scientific">Dinophysis acuminata</name>
    <name type="common">Dinoflagellate</name>
    <dbReference type="NCBI Taxonomy" id="47934"/>
    <lineage>
        <taxon>Eukaryota</taxon>
        <taxon>Sar</taxon>
        <taxon>Alveolata</taxon>
        <taxon>Dinophyceae</taxon>
        <taxon>Dinophysales</taxon>
        <taxon>Dinophysaceae</taxon>
        <taxon>Dinophysis</taxon>
    </lineage>
</organism>
<feature type="binding site" evidence="5">
    <location>
        <position position="352"/>
    </location>
    <ligand>
        <name>chlorophyll a</name>
        <dbReference type="ChEBI" id="CHEBI:58416"/>
        <label>1</label>
    </ligand>
</feature>
<dbReference type="GO" id="GO:0009765">
    <property type="term" value="P:photosynthesis, light harvesting"/>
    <property type="evidence" value="ECO:0007669"/>
    <property type="project" value="InterPro"/>
</dbReference>
<evidence type="ECO:0000256" key="7">
    <source>
        <dbReference type="SAM" id="Phobius"/>
    </source>
</evidence>
<dbReference type="InterPro" id="IPR022796">
    <property type="entry name" value="Chloroa_b-bind"/>
</dbReference>
<comment type="subcellular location">
    <subcellularLocation>
        <location evidence="1">Plastid</location>
        <location evidence="1">Chloroplast</location>
    </subcellularLocation>
</comment>
<protein>
    <submittedName>
        <fullName evidence="8">Plastid light harvesting protein LI818</fullName>
    </submittedName>
</protein>
<evidence type="ECO:0000256" key="6">
    <source>
        <dbReference type="SAM" id="MobiDB-lite"/>
    </source>
</evidence>
<keyword evidence="7" id="KW-0472">Membrane</keyword>
<dbReference type="EMBL" id="HM125142">
    <property type="protein sequence ID" value="ADI99939.1"/>
    <property type="molecule type" value="mRNA"/>
</dbReference>
<feature type="binding site" evidence="5">
    <location>
        <position position="227"/>
    </location>
    <ligand>
        <name>chlorophyll a</name>
        <dbReference type="ChEBI" id="CHEBI:58416"/>
        <label>1</label>
    </ligand>
</feature>
<sequence>MAGTARAMDIESNPPLQGGLTRPTRGGWKALGLYAAVLACVAVVAFYSGRMGLSQVACFTGGVPNGEFVAQEMAAGELVANEVAAAMADPDVKVRLEHIAEDMAADPDFKKHMEQTVAHMQAQMLDVDFQERVNGLASRISSSLYRAGFDELQGSSGVASYGKRFATVPGVLPTHSRSKAAAAAGPRMQGAGAEDMSGVTGPLGFWDPIGYSSAASEGRLRFLREAELKNGRVAMLAALGFITAEQYPVFFHGNFNGPAIKTWTEIGTQGYFWPGVLFCIAIPEVFSVFNHNSPFEYGEWRTHRTDTEPGNYLDFDPLGLKPTDPDAFIDKQNKELNNGRLAMIGISGMIAQELVNGQKIVETLQQKAR</sequence>
<keyword evidence="5" id="KW-0157">Chromophore</keyword>
<keyword evidence="3" id="KW-0602">Photosynthesis</keyword>
<feature type="binding site" description="axial binding residue" evidence="5">
    <location>
        <position position="232"/>
    </location>
    <ligand>
        <name>chlorophyll b</name>
        <dbReference type="ChEBI" id="CHEBI:61721"/>
        <label>1</label>
    </ligand>
    <ligandPart>
        <name>Mg</name>
        <dbReference type="ChEBI" id="CHEBI:25107"/>
    </ligandPart>
</feature>
<name>D9I8K4_DINAC</name>
<feature type="region of interest" description="Disordered" evidence="6">
    <location>
        <begin position="1"/>
        <end position="21"/>
    </location>
</feature>
<feature type="binding site" evidence="5">
    <location>
        <position position="338"/>
    </location>
    <ligand>
        <name>chlorophyll a</name>
        <dbReference type="ChEBI" id="CHEBI:58416"/>
        <label>1</label>
    </ligand>
</feature>
<dbReference type="GO" id="GO:0009507">
    <property type="term" value="C:chloroplast"/>
    <property type="evidence" value="ECO:0007669"/>
    <property type="project" value="UniProtKB-SubCell"/>
</dbReference>
<dbReference type="PANTHER" id="PTHR21649">
    <property type="entry name" value="CHLOROPHYLL A/B BINDING PROTEIN"/>
    <property type="match status" value="1"/>
</dbReference>
<feature type="binding site" evidence="5">
    <location>
        <position position="340"/>
    </location>
    <ligand>
        <name>chlorophyll a</name>
        <dbReference type="ChEBI" id="CHEBI:58416"/>
        <label>1</label>
    </ligand>
</feature>
<dbReference type="GO" id="GO:0016020">
    <property type="term" value="C:membrane"/>
    <property type="evidence" value="ECO:0007669"/>
    <property type="project" value="InterPro"/>
</dbReference>
<dbReference type="Pfam" id="PF00504">
    <property type="entry name" value="Chloroa_b-bind"/>
    <property type="match status" value="1"/>
</dbReference>
<keyword evidence="7" id="KW-0812">Transmembrane</keyword>
<dbReference type="SUPFAM" id="SSF103511">
    <property type="entry name" value="Chlorophyll a-b binding protein"/>
    <property type="match status" value="1"/>
</dbReference>
<feature type="binding site" evidence="5">
    <location>
        <position position="212"/>
    </location>
    <ligand>
        <name>chlorophyll a</name>
        <dbReference type="ChEBI" id="CHEBI:58416"/>
        <label>1</label>
    </ligand>
</feature>
<gene>
    <name evidence="8" type="primary">LI818</name>
</gene>
<dbReference type="InterPro" id="IPR001344">
    <property type="entry name" value="Chloro_AB-bd_pln"/>
</dbReference>
<evidence type="ECO:0000256" key="1">
    <source>
        <dbReference type="ARBA" id="ARBA00004229"/>
    </source>
</evidence>
<keyword evidence="4" id="KW-0934">Plastid</keyword>
<proteinExistence type="evidence at transcript level"/>
<evidence type="ECO:0000313" key="8">
    <source>
        <dbReference type="EMBL" id="ADI99939.1"/>
    </source>
</evidence>
<dbReference type="Gene3D" id="1.10.3460.10">
    <property type="entry name" value="Chlorophyll a/b binding protein domain"/>
    <property type="match status" value="1"/>
</dbReference>
<keyword evidence="5" id="KW-0148">Chlorophyll</keyword>
<accession>D9I8K4</accession>
<evidence type="ECO:0000256" key="3">
    <source>
        <dbReference type="ARBA" id="ARBA00022531"/>
    </source>
</evidence>
<evidence type="ECO:0000256" key="5">
    <source>
        <dbReference type="PIRSR" id="PIRSR601344-1"/>
    </source>
</evidence>
<dbReference type="AlphaFoldDB" id="D9I8K4"/>
<keyword evidence="7" id="KW-1133">Transmembrane helix</keyword>
<feature type="binding site" evidence="5">
    <location>
        <position position="334"/>
    </location>
    <ligand>
        <name>chlorophyll a</name>
        <dbReference type="ChEBI" id="CHEBI:58416"/>
        <label>1</label>
    </ligand>
</feature>
<keyword evidence="2" id="KW-0150">Chloroplast</keyword>
<evidence type="ECO:0000256" key="4">
    <source>
        <dbReference type="ARBA" id="ARBA00022640"/>
    </source>
</evidence>
<dbReference type="GO" id="GO:0016168">
    <property type="term" value="F:chlorophyll binding"/>
    <property type="evidence" value="ECO:0007669"/>
    <property type="project" value="UniProtKB-KW"/>
</dbReference>
<feature type="transmembrane region" description="Helical" evidence="7">
    <location>
        <begin position="31"/>
        <end position="49"/>
    </location>
</feature>
<feature type="binding site" evidence="5">
    <location>
        <position position="335"/>
    </location>
    <ligand>
        <name>chlorophyll a</name>
        <dbReference type="ChEBI" id="CHEBI:58416"/>
        <label>1</label>
    </ligand>
</feature>
<evidence type="ECO:0000256" key="2">
    <source>
        <dbReference type="ARBA" id="ARBA00022528"/>
    </source>
</evidence>
<reference evidence="8" key="1">
    <citation type="journal article" date="2010" name="BMC Genomics">
        <title>Transcriptome analysis reveals nuclear-encoded proteins for the maintenance of temporary plastids in the dinoflagellate Dinophysis acuminata.</title>
        <authorList>
            <person name="Wisecaver J.H."/>
            <person name="Hackett J.D."/>
        </authorList>
    </citation>
    <scope>NUCLEOTIDE SEQUENCE</scope>
    <source>
        <strain evidence="8">DAEP01</strain>
    </source>
</reference>